<organism evidence="2 3">
    <name type="scientific">Phlyctema vagabunda</name>
    <dbReference type="NCBI Taxonomy" id="108571"/>
    <lineage>
        <taxon>Eukaryota</taxon>
        <taxon>Fungi</taxon>
        <taxon>Dikarya</taxon>
        <taxon>Ascomycota</taxon>
        <taxon>Pezizomycotina</taxon>
        <taxon>Leotiomycetes</taxon>
        <taxon>Helotiales</taxon>
        <taxon>Dermateaceae</taxon>
        <taxon>Phlyctema</taxon>
    </lineage>
</organism>
<proteinExistence type="predicted"/>
<gene>
    <name evidence="2" type="ORF">PVAG01_03197</name>
</gene>
<feature type="region of interest" description="Disordered" evidence="1">
    <location>
        <begin position="1140"/>
        <end position="1172"/>
    </location>
</feature>
<feature type="compositionally biased region" description="Polar residues" evidence="1">
    <location>
        <begin position="917"/>
        <end position="935"/>
    </location>
</feature>
<feature type="compositionally biased region" description="Polar residues" evidence="1">
    <location>
        <begin position="571"/>
        <end position="584"/>
    </location>
</feature>
<dbReference type="PANTHER" id="PTHR48187">
    <property type="entry name" value="LD21810P"/>
    <property type="match status" value="1"/>
</dbReference>
<feature type="compositionally biased region" description="Basic and acidic residues" evidence="1">
    <location>
        <begin position="612"/>
        <end position="629"/>
    </location>
</feature>
<comment type="caution">
    <text evidence="2">The sequence shown here is derived from an EMBL/GenBank/DDBJ whole genome shotgun (WGS) entry which is preliminary data.</text>
</comment>
<feature type="compositionally biased region" description="Basic and acidic residues" evidence="1">
    <location>
        <begin position="695"/>
        <end position="711"/>
    </location>
</feature>
<name>A0ABR4PSU8_9HELO</name>
<reference evidence="2 3" key="1">
    <citation type="submission" date="2024-06" db="EMBL/GenBank/DDBJ databases">
        <title>Complete genome of Phlyctema vagabunda strain 19-DSS-EL-015.</title>
        <authorList>
            <person name="Fiorenzani C."/>
        </authorList>
    </citation>
    <scope>NUCLEOTIDE SEQUENCE [LARGE SCALE GENOMIC DNA]</scope>
    <source>
        <strain evidence="2 3">19-DSS-EL-015</strain>
    </source>
</reference>
<keyword evidence="3" id="KW-1185">Reference proteome</keyword>
<feature type="compositionally biased region" description="Gly residues" evidence="1">
    <location>
        <begin position="1152"/>
        <end position="1172"/>
    </location>
</feature>
<dbReference type="Gene3D" id="3.40.50.300">
    <property type="entry name" value="P-loop containing nucleotide triphosphate hydrolases"/>
    <property type="match status" value="1"/>
</dbReference>
<dbReference type="EMBL" id="JBFCZG010000002">
    <property type="protein sequence ID" value="KAL3426406.1"/>
    <property type="molecule type" value="Genomic_DNA"/>
</dbReference>
<feature type="compositionally biased region" description="Pro residues" evidence="1">
    <location>
        <begin position="781"/>
        <end position="798"/>
    </location>
</feature>
<protein>
    <submittedName>
        <fullName evidence="2">LipA and NB-ARC domain-containing protein</fullName>
    </submittedName>
</protein>
<feature type="compositionally biased region" description="Low complexity" evidence="1">
    <location>
        <begin position="715"/>
        <end position="726"/>
    </location>
</feature>
<dbReference type="Proteomes" id="UP001629113">
    <property type="component" value="Unassembled WGS sequence"/>
</dbReference>
<feature type="region of interest" description="Disordered" evidence="1">
    <location>
        <begin position="911"/>
        <end position="986"/>
    </location>
</feature>
<evidence type="ECO:0000313" key="2">
    <source>
        <dbReference type="EMBL" id="KAL3426406.1"/>
    </source>
</evidence>
<feature type="region of interest" description="Disordered" evidence="1">
    <location>
        <begin position="565"/>
        <end position="802"/>
    </location>
</feature>
<feature type="compositionally biased region" description="Low complexity" evidence="1">
    <location>
        <begin position="1050"/>
        <end position="1072"/>
    </location>
</feature>
<evidence type="ECO:0000256" key="1">
    <source>
        <dbReference type="SAM" id="MobiDB-lite"/>
    </source>
</evidence>
<dbReference type="SUPFAM" id="SSF52540">
    <property type="entry name" value="P-loop containing nucleoside triphosphate hydrolases"/>
    <property type="match status" value="1"/>
</dbReference>
<sequence>MSAISYQSVASIEPETQSMNDNEPYFIKPFGFRPNSLFVGREAELAEIHKLLFDKKRRAQGTSAVLIQSMPGGGKTHLARQYVYKYKDKFPGGIFWIRAKAMAEVAAGYWDIARRAALKASDEDLSNADSQQVTHLVRRWLNHREGWLLVLDGIHFDDADLRNFIPDNPNTSLIYTSTVKFVKDDHQFMNPHVIRLPLLSAREARRLLLLELDKLEPTKDELQHSMELVQAMGFLPVVIHQVGQRLKGTGEPMAKFARSYLSEPKLRGLGAFIAVVEQLKSLDAIEAINLLHIMCFFSQHIPVEMIALGLKDLDVPVKAFEPVTGRTLNNTFKILNNFALIDRNEPEPSIHSSQSSKGSKNSRDMLSEHVDVVRLHSVVEDFFIDTLHAEHEIPLWLDRAVRVFCCSYDTANDCIKQRLNTGLVEDYRLYEIHGNRLHEHITRYIKRYPVLERTREHLDSRLELIQVEIENRTAESSQVILDGKPDAFQTSIFDRTYSSSDTAPVTPAVFDEHNTGVTAWGIEIGQGQHQSPVSVKSIVHDTDHGIRTVNIPRTKFRPMEMPDAGYDSDMGESTTMTAQPSQRTIKPEDTVASPGEPWQVVDHRRRSKTQPRRSDHRTIKMMREQRYHDSVGSFRPVDAPTPDPRVTRETARGNVHWDSSRPPSRGRMSGQSQAEVALSHLSQISPPPARGGGQIHDRRAPSNRRSQDRRQLIRGSGSYAAAVSGSTRDVIPGYRDLSRPGSDGPTDNMSASISPPPSFAVDALQRIPLPISPPSNNQPLRQPPPTLMPPYPRSPSPYPNYQQPYIADFTLYPGGQQSYSHESLPLSQDPYHLNIYPRNTGPIPYESSTLSPRKRDLPHDYPAWQSQSYENNPANFPMLMHQSGRPREHSDLLPLSASDIARPRYFQYPAPAPYGGYTSQPMSRDSSGHSTSAQGSRRRPSLASTEPLPQLPTFSPRPPPPNYHIYDSQRDGDAYTYSTPAGPARKSPRLHYARAALVTSLDEWSNSETVLVPIAQPAPPPIAASQQRPFNPAAPSFSPHMTRPSTPASLPQQQAYAPPQQPQPQQQQLPYPMVTMPSDLDGNGGEEMSRSGSGGLRFGHNVVAFGNYPDSSPSSGVQNPALPAREREWGRDLVRSAPWAVRAGEQDPRADGGSGGGGGVRGGGLTGLGIQH</sequence>
<feature type="region of interest" description="Disordered" evidence="1">
    <location>
        <begin position="1018"/>
        <end position="1094"/>
    </location>
</feature>
<accession>A0ABR4PSU8</accession>
<evidence type="ECO:0000313" key="3">
    <source>
        <dbReference type="Proteomes" id="UP001629113"/>
    </source>
</evidence>
<dbReference type="PANTHER" id="PTHR48187:SF2">
    <property type="entry name" value="LD21810P"/>
    <property type="match status" value="1"/>
</dbReference>
<feature type="compositionally biased region" description="Low complexity" evidence="1">
    <location>
        <begin position="660"/>
        <end position="672"/>
    </location>
</feature>
<dbReference type="InterPro" id="IPR027417">
    <property type="entry name" value="P-loop_NTPase"/>
</dbReference>